<accession>A0A517VEW1</accession>
<protein>
    <submittedName>
        <fullName evidence="1">Uncharacterized protein</fullName>
    </submittedName>
</protein>
<organism evidence="1 2">
    <name type="scientific">Gimesia algae</name>
    <dbReference type="NCBI Taxonomy" id="2527971"/>
    <lineage>
        <taxon>Bacteria</taxon>
        <taxon>Pseudomonadati</taxon>
        <taxon>Planctomycetota</taxon>
        <taxon>Planctomycetia</taxon>
        <taxon>Planctomycetales</taxon>
        <taxon>Planctomycetaceae</taxon>
        <taxon>Gimesia</taxon>
    </lineage>
</organism>
<dbReference type="EMBL" id="CP036343">
    <property type="protein sequence ID" value="QDT91541.1"/>
    <property type="molecule type" value="Genomic_DNA"/>
</dbReference>
<dbReference type="AlphaFoldDB" id="A0A517VEW1"/>
<dbReference type="KEGG" id="gax:Pan161_32000"/>
<evidence type="ECO:0000313" key="2">
    <source>
        <dbReference type="Proteomes" id="UP000316855"/>
    </source>
</evidence>
<sequence>MMNGVLVAVLMAFGRASTESYSKLVVQPNCNETVRSWKWIWKVKYDVIMNTSSELGIIEL</sequence>
<dbReference type="Proteomes" id="UP000316855">
    <property type="component" value="Chromosome"/>
</dbReference>
<name>A0A517VEW1_9PLAN</name>
<reference evidence="1 2" key="1">
    <citation type="submission" date="2019-02" db="EMBL/GenBank/DDBJ databases">
        <title>Deep-cultivation of Planctomycetes and their phenomic and genomic characterization uncovers novel biology.</title>
        <authorList>
            <person name="Wiegand S."/>
            <person name="Jogler M."/>
            <person name="Boedeker C."/>
            <person name="Pinto D."/>
            <person name="Vollmers J."/>
            <person name="Rivas-Marin E."/>
            <person name="Kohn T."/>
            <person name="Peeters S.H."/>
            <person name="Heuer A."/>
            <person name="Rast P."/>
            <person name="Oberbeckmann S."/>
            <person name="Bunk B."/>
            <person name="Jeske O."/>
            <person name="Meyerdierks A."/>
            <person name="Storesund J.E."/>
            <person name="Kallscheuer N."/>
            <person name="Luecker S."/>
            <person name="Lage O.M."/>
            <person name="Pohl T."/>
            <person name="Merkel B.J."/>
            <person name="Hornburger P."/>
            <person name="Mueller R.-W."/>
            <person name="Bruemmer F."/>
            <person name="Labrenz M."/>
            <person name="Spormann A.M."/>
            <person name="Op den Camp H."/>
            <person name="Overmann J."/>
            <person name="Amann R."/>
            <person name="Jetten M.S.M."/>
            <person name="Mascher T."/>
            <person name="Medema M.H."/>
            <person name="Devos D.P."/>
            <person name="Kaster A.-K."/>
            <person name="Ovreas L."/>
            <person name="Rohde M."/>
            <person name="Galperin M.Y."/>
            <person name="Jogler C."/>
        </authorList>
    </citation>
    <scope>NUCLEOTIDE SEQUENCE [LARGE SCALE GENOMIC DNA]</scope>
    <source>
        <strain evidence="1 2">Pan161</strain>
    </source>
</reference>
<evidence type="ECO:0000313" key="1">
    <source>
        <dbReference type="EMBL" id="QDT91541.1"/>
    </source>
</evidence>
<gene>
    <name evidence="1" type="ORF">Pan161_32000</name>
</gene>
<keyword evidence="2" id="KW-1185">Reference proteome</keyword>
<proteinExistence type="predicted"/>